<proteinExistence type="predicted"/>
<evidence type="ECO:0000313" key="2">
    <source>
        <dbReference type="EMBL" id="MFC3454042.1"/>
    </source>
</evidence>
<dbReference type="Proteomes" id="UP001595645">
    <property type="component" value="Unassembled WGS sequence"/>
</dbReference>
<accession>A0ABV7P8E5</accession>
<comment type="caution">
    <text evidence="2">The sequence shown here is derived from an EMBL/GenBank/DDBJ whole genome shotgun (WGS) entry which is preliminary data.</text>
</comment>
<organism evidence="2 3">
    <name type="scientific">Amycolatopsis speibonae</name>
    <dbReference type="NCBI Taxonomy" id="1450224"/>
    <lineage>
        <taxon>Bacteria</taxon>
        <taxon>Bacillati</taxon>
        <taxon>Actinomycetota</taxon>
        <taxon>Actinomycetes</taxon>
        <taxon>Pseudonocardiales</taxon>
        <taxon>Pseudonocardiaceae</taxon>
        <taxon>Amycolatopsis</taxon>
    </lineage>
</organism>
<evidence type="ECO:0000313" key="3">
    <source>
        <dbReference type="Proteomes" id="UP001595645"/>
    </source>
</evidence>
<dbReference type="EMBL" id="JBHRWK010000059">
    <property type="protein sequence ID" value="MFC3454042.1"/>
    <property type="molecule type" value="Genomic_DNA"/>
</dbReference>
<feature type="compositionally biased region" description="Polar residues" evidence="1">
    <location>
        <begin position="107"/>
        <end position="119"/>
    </location>
</feature>
<reference evidence="3" key="1">
    <citation type="journal article" date="2019" name="Int. J. Syst. Evol. Microbiol.">
        <title>The Global Catalogue of Microorganisms (GCM) 10K type strain sequencing project: providing services to taxonomists for standard genome sequencing and annotation.</title>
        <authorList>
            <consortium name="The Broad Institute Genomics Platform"/>
            <consortium name="The Broad Institute Genome Sequencing Center for Infectious Disease"/>
            <person name="Wu L."/>
            <person name="Ma J."/>
        </authorList>
    </citation>
    <scope>NUCLEOTIDE SEQUENCE [LARGE SCALE GENOMIC DNA]</scope>
    <source>
        <strain evidence="3">CGMCC 4.7676</strain>
    </source>
</reference>
<keyword evidence="3" id="KW-1185">Reference proteome</keyword>
<dbReference type="RefSeq" id="WP_378243203.1">
    <property type="nucleotide sequence ID" value="NZ_JBHRWK010000059.1"/>
</dbReference>
<sequence length="188" mass="20452">MTEQRPNWDKITYACRRYLEVFNDDVADEIALGSLAERLKVVVNGEVPSAATQTAEQAQPEELSVDEIGGFLYGAAVTQIPMSECDDTARALLEEFVIQRRSDDDSSAGSPVTETTTQPRVFFPGDTVPAGVWALGRGGLLHEPSSEGWEVKAGPQVEVHVPSFPEEWQAAVDRARAGWSGDASETEK</sequence>
<feature type="region of interest" description="Disordered" evidence="1">
    <location>
        <begin position="102"/>
        <end position="121"/>
    </location>
</feature>
<name>A0ABV7P8E5_9PSEU</name>
<protein>
    <submittedName>
        <fullName evidence="2">Uncharacterized protein</fullName>
    </submittedName>
</protein>
<evidence type="ECO:0000256" key="1">
    <source>
        <dbReference type="SAM" id="MobiDB-lite"/>
    </source>
</evidence>
<gene>
    <name evidence="2" type="ORF">ACFOSH_31790</name>
</gene>